<dbReference type="STRING" id="560819.SAMN05428998_10777"/>
<evidence type="ECO:0000259" key="1">
    <source>
        <dbReference type="Pfam" id="PF00534"/>
    </source>
</evidence>
<dbReference type="Gene3D" id="3.40.50.2000">
    <property type="entry name" value="Glycogen Phosphorylase B"/>
    <property type="match status" value="2"/>
</dbReference>
<organism evidence="2 3">
    <name type="scientific">Tistlia consotensis USBA 355</name>
    <dbReference type="NCBI Taxonomy" id="560819"/>
    <lineage>
        <taxon>Bacteria</taxon>
        <taxon>Pseudomonadati</taxon>
        <taxon>Pseudomonadota</taxon>
        <taxon>Alphaproteobacteria</taxon>
        <taxon>Rhodospirillales</taxon>
        <taxon>Rhodovibrionaceae</taxon>
        <taxon>Tistlia</taxon>
    </lineage>
</organism>
<dbReference type="Proteomes" id="UP000192917">
    <property type="component" value="Unassembled WGS sequence"/>
</dbReference>
<dbReference type="RefSeq" id="WP_085122782.1">
    <property type="nucleotide sequence ID" value="NZ_FWZX01000007.1"/>
</dbReference>
<dbReference type="PANTHER" id="PTHR45947:SF3">
    <property type="entry name" value="SULFOQUINOVOSYL TRANSFERASE SQD2"/>
    <property type="match status" value="1"/>
</dbReference>
<protein>
    <submittedName>
        <fullName evidence="2">Glycosyltransferase involved in cell wall bisynthesis</fullName>
    </submittedName>
</protein>
<keyword evidence="2" id="KW-0808">Transferase</keyword>
<dbReference type="SUPFAM" id="SSF53756">
    <property type="entry name" value="UDP-Glycosyltransferase/glycogen phosphorylase"/>
    <property type="match status" value="1"/>
</dbReference>
<accession>A0A1Y6BNG6</accession>
<dbReference type="InterPro" id="IPR050194">
    <property type="entry name" value="Glycosyltransferase_grp1"/>
</dbReference>
<evidence type="ECO:0000313" key="3">
    <source>
        <dbReference type="Proteomes" id="UP000192917"/>
    </source>
</evidence>
<proteinExistence type="predicted"/>
<name>A0A1Y6BNG6_9PROT</name>
<dbReference type="InterPro" id="IPR001296">
    <property type="entry name" value="Glyco_trans_1"/>
</dbReference>
<evidence type="ECO:0000313" key="2">
    <source>
        <dbReference type="EMBL" id="SMF21116.1"/>
    </source>
</evidence>
<feature type="domain" description="Glycosyl transferase family 1" evidence="1">
    <location>
        <begin position="207"/>
        <end position="370"/>
    </location>
</feature>
<dbReference type="Pfam" id="PF00534">
    <property type="entry name" value="Glycos_transf_1"/>
    <property type="match status" value="1"/>
</dbReference>
<sequence length="416" mass="44619">MAAVAEGAGGPSALPAGAPPKVLVVGHTYMVRMNQRKLEAVWRGGLAEPALLAPARFGPNEWGRVFEFEPPAFPMPAFAAPVFFGRRVGGYFYSWHRLRRAIRAVRPDLLHVEAEPYSLVALQCALAARLCGLPLSFFTWENVDRRLSPARRLSRRFVLRSARLAVAGNEAAAGLLAGYGYRGASVVLPQLGIEAADFPPRAAEPDGEALRVGFVGRLIPEKGVDLLLRAAARLARDAATARSLRLVICGGGSDEARLRALAAELGIAGRVEWLPAVPHEGVAEVLAGLHLLVLPSRSSPTWQEQFGHVLIEAMAVGVPVVGARSGAIPEVIGRDDCLFAEEDDAALAALLARARDEPAWREELARRGAERVKKLYTHDRVAEALARAWRACLHQGRPVALEPAAARMAGERGSGG</sequence>
<keyword evidence="3" id="KW-1185">Reference proteome</keyword>
<dbReference type="GO" id="GO:0016757">
    <property type="term" value="F:glycosyltransferase activity"/>
    <property type="evidence" value="ECO:0007669"/>
    <property type="project" value="InterPro"/>
</dbReference>
<gene>
    <name evidence="2" type="ORF">SAMN05428998_10777</name>
</gene>
<reference evidence="2 3" key="1">
    <citation type="submission" date="2017-04" db="EMBL/GenBank/DDBJ databases">
        <authorList>
            <person name="Afonso C.L."/>
            <person name="Miller P.J."/>
            <person name="Scott M.A."/>
            <person name="Spackman E."/>
            <person name="Goraichik I."/>
            <person name="Dimitrov K.M."/>
            <person name="Suarez D.L."/>
            <person name="Swayne D.E."/>
        </authorList>
    </citation>
    <scope>NUCLEOTIDE SEQUENCE [LARGE SCALE GENOMIC DNA]</scope>
    <source>
        <strain evidence="2 3">USBA 355</strain>
    </source>
</reference>
<dbReference type="AlphaFoldDB" id="A0A1Y6BNG6"/>
<dbReference type="PANTHER" id="PTHR45947">
    <property type="entry name" value="SULFOQUINOVOSYL TRANSFERASE SQD2"/>
    <property type="match status" value="1"/>
</dbReference>
<dbReference type="EMBL" id="FWZX01000007">
    <property type="protein sequence ID" value="SMF21116.1"/>
    <property type="molecule type" value="Genomic_DNA"/>
</dbReference>